<keyword evidence="2" id="KW-1185">Reference proteome</keyword>
<dbReference type="OrthoDB" id="4425882at2"/>
<dbReference type="AlphaFoldDB" id="A0A2Z3GSB0"/>
<sequence>MFSQRRVWIVGCVVALTTLAFAVSYDRWARQRAVSDRSSVGPTFTLDELCRDSLAEGWRVKYTPDMPGPYRRRLPGFLYYHPGPNGACVVRVRDTSGAVVLEEQTRPGIDFLTLVLETPDGQRTEGLLVRGE</sequence>
<dbReference type="RefSeq" id="WP_010040415.1">
    <property type="nucleotide sequence ID" value="NZ_CP025958.1"/>
</dbReference>
<proteinExistence type="predicted"/>
<reference evidence="1 2" key="1">
    <citation type="submission" date="2018-01" db="EMBL/GenBank/DDBJ databases">
        <title>G. obscuriglobus.</title>
        <authorList>
            <person name="Franke J."/>
            <person name="Blomberg W."/>
            <person name="Selmecki A."/>
        </authorList>
    </citation>
    <scope>NUCLEOTIDE SEQUENCE [LARGE SCALE GENOMIC DNA]</scope>
    <source>
        <strain evidence="1 2">DSM 5831</strain>
    </source>
</reference>
<protein>
    <submittedName>
        <fullName evidence="1">Uncharacterized protein</fullName>
    </submittedName>
</protein>
<name>A0A2Z3GSB0_9BACT</name>
<dbReference type="Proteomes" id="UP000245802">
    <property type="component" value="Chromosome"/>
</dbReference>
<dbReference type="EMBL" id="CP025958">
    <property type="protein sequence ID" value="AWM36228.1"/>
    <property type="molecule type" value="Genomic_DNA"/>
</dbReference>
<gene>
    <name evidence="1" type="ORF">C1280_03850</name>
</gene>
<evidence type="ECO:0000313" key="2">
    <source>
        <dbReference type="Proteomes" id="UP000245802"/>
    </source>
</evidence>
<dbReference type="KEGG" id="gog:C1280_03850"/>
<accession>A0A2Z3GSB0</accession>
<evidence type="ECO:0000313" key="1">
    <source>
        <dbReference type="EMBL" id="AWM36228.1"/>
    </source>
</evidence>
<organism evidence="1 2">
    <name type="scientific">Gemmata obscuriglobus</name>
    <dbReference type="NCBI Taxonomy" id="114"/>
    <lineage>
        <taxon>Bacteria</taxon>
        <taxon>Pseudomonadati</taxon>
        <taxon>Planctomycetota</taxon>
        <taxon>Planctomycetia</taxon>
        <taxon>Gemmatales</taxon>
        <taxon>Gemmataceae</taxon>
        <taxon>Gemmata</taxon>
    </lineage>
</organism>